<keyword evidence="1" id="KW-0732">Signal</keyword>
<feature type="signal peptide" evidence="1">
    <location>
        <begin position="1"/>
        <end position="20"/>
    </location>
</feature>
<dbReference type="Proteomes" id="UP000633219">
    <property type="component" value="Unassembled WGS sequence"/>
</dbReference>
<accession>A0A936YJM8</accession>
<gene>
    <name evidence="2" type="ORF">JJB09_05100</name>
</gene>
<proteinExistence type="predicted"/>
<name>A0A936YJM8_9HYPH</name>
<comment type="caution">
    <text evidence="2">The sequence shown here is derived from an EMBL/GenBank/DDBJ whole genome shotgun (WGS) entry which is preliminary data.</text>
</comment>
<evidence type="ECO:0000256" key="1">
    <source>
        <dbReference type="SAM" id="SignalP"/>
    </source>
</evidence>
<keyword evidence="3" id="KW-1185">Reference proteome</keyword>
<dbReference type="AlphaFoldDB" id="A0A936YJM8"/>
<evidence type="ECO:0000313" key="3">
    <source>
        <dbReference type="Proteomes" id="UP000633219"/>
    </source>
</evidence>
<feature type="chain" id="PRO_5037243535" evidence="1">
    <location>
        <begin position="21"/>
        <end position="148"/>
    </location>
</feature>
<evidence type="ECO:0000313" key="2">
    <source>
        <dbReference type="EMBL" id="MBL0371398.1"/>
    </source>
</evidence>
<dbReference type="RefSeq" id="WP_201654046.1">
    <property type="nucleotide sequence ID" value="NZ_JAEQNC010000002.1"/>
</dbReference>
<sequence length="148" mass="16508">MRFVIFFLGLFSMIGQGAHATEVEPPLSSNRGPVLCVWSITVTQIAVAEKCFKGKDPEFVDTLKWSLGRMDAFILRNSKISVMALEARRRKLSNDVLKNMKADAAGVCVPGQPLLVFYPKTIPPRAEIEAATNKLLEINRRPEMNPCM</sequence>
<organism evidence="2 3">
    <name type="scientific">Rhizobium setariae</name>
    <dbReference type="NCBI Taxonomy" id="2801340"/>
    <lineage>
        <taxon>Bacteria</taxon>
        <taxon>Pseudomonadati</taxon>
        <taxon>Pseudomonadota</taxon>
        <taxon>Alphaproteobacteria</taxon>
        <taxon>Hyphomicrobiales</taxon>
        <taxon>Rhizobiaceae</taxon>
        <taxon>Rhizobium/Agrobacterium group</taxon>
        <taxon>Rhizobium</taxon>
    </lineage>
</organism>
<protein>
    <submittedName>
        <fullName evidence="2">Uncharacterized protein</fullName>
    </submittedName>
</protein>
<dbReference type="EMBL" id="JAEQNC010000002">
    <property type="protein sequence ID" value="MBL0371398.1"/>
    <property type="molecule type" value="Genomic_DNA"/>
</dbReference>
<reference evidence="2" key="1">
    <citation type="submission" date="2021-01" db="EMBL/GenBank/DDBJ databases">
        <title>Rhizobium sp. strain KVB221 16S ribosomal RNA gene Genome sequencing and assembly.</title>
        <authorList>
            <person name="Kang M."/>
        </authorList>
    </citation>
    <scope>NUCLEOTIDE SEQUENCE</scope>
    <source>
        <strain evidence="2">KVB221</strain>
    </source>
</reference>